<dbReference type="AlphaFoldDB" id="K5XK25"/>
<dbReference type="RefSeq" id="XP_007334529.1">
    <property type="nucleotide sequence ID" value="XM_007334467.1"/>
</dbReference>
<dbReference type="EMBL" id="JH971426">
    <property type="protein sequence ID" value="EKM74860.1"/>
    <property type="molecule type" value="Genomic_DNA"/>
</dbReference>
<gene>
    <name evidence="1" type="ORF">AGABI1DRAFT_132832</name>
</gene>
<dbReference type="HOGENOM" id="CLU_2454193_0_0_1"/>
<dbReference type="KEGG" id="abp:AGABI1DRAFT132832"/>
<dbReference type="InParanoid" id="K5XK25"/>
<evidence type="ECO:0000313" key="2">
    <source>
        <dbReference type="Proteomes" id="UP000008493"/>
    </source>
</evidence>
<dbReference type="Proteomes" id="UP000008493">
    <property type="component" value="Unassembled WGS sequence"/>
</dbReference>
<evidence type="ECO:0000313" key="1">
    <source>
        <dbReference type="EMBL" id="EKM74860.1"/>
    </source>
</evidence>
<accession>K5XK25</accession>
<reference evidence="2" key="1">
    <citation type="journal article" date="2012" name="Proc. Natl. Acad. Sci. U.S.A.">
        <title>Genome sequence of the button mushroom Agaricus bisporus reveals mechanisms governing adaptation to a humic-rich ecological niche.</title>
        <authorList>
            <person name="Morin E."/>
            <person name="Kohler A."/>
            <person name="Baker A.R."/>
            <person name="Foulongne-Oriol M."/>
            <person name="Lombard V."/>
            <person name="Nagy L.G."/>
            <person name="Ohm R.A."/>
            <person name="Patyshakuliyeva A."/>
            <person name="Brun A."/>
            <person name="Aerts A.L."/>
            <person name="Bailey A.M."/>
            <person name="Billette C."/>
            <person name="Coutinho P.M."/>
            <person name="Deakin G."/>
            <person name="Doddapaneni H."/>
            <person name="Floudas D."/>
            <person name="Grimwood J."/>
            <person name="Hilden K."/>
            <person name="Kuees U."/>
            <person name="LaButti K.M."/>
            <person name="Lapidus A."/>
            <person name="Lindquist E.A."/>
            <person name="Lucas S.M."/>
            <person name="Murat C."/>
            <person name="Riley R.W."/>
            <person name="Salamov A.A."/>
            <person name="Schmutz J."/>
            <person name="Subramanian V."/>
            <person name="Woesten H.A.B."/>
            <person name="Xu J."/>
            <person name="Eastwood D.C."/>
            <person name="Foster G.D."/>
            <person name="Sonnenberg A.S."/>
            <person name="Cullen D."/>
            <person name="de Vries R.P."/>
            <person name="Lundell T."/>
            <person name="Hibbett D.S."/>
            <person name="Henrissat B."/>
            <person name="Burton K.S."/>
            <person name="Kerrigan R.W."/>
            <person name="Challen M.P."/>
            <person name="Grigoriev I.V."/>
            <person name="Martin F."/>
        </authorList>
    </citation>
    <scope>NUCLEOTIDE SEQUENCE [LARGE SCALE GENOMIC DNA]</scope>
    <source>
        <strain evidence="2">JB137-S8 / ATCC MYA-4627 / FGSC 10392</strain>
    </source>
</reference>
<keyword evidence="2" id="KW-1185">Reference proteome</keyword>
<name>K5XK25_AGABU</name>
<sequence>MSLSSTSIDLQFSELGGAVATGIIIFATIAEYPHHLEQCFTSHVDDRRGNFCGPTASIYILKALRAKVISSGVLSTDVYLGWPIHVPIT</sequence>
<dbReference type="GeneID" id="18827779"/>
<protein>
    <submittedName>
        <fullName evidence="1">Uncharacterized protein</fullName>
    </submittedName>
</protein>
<proteinExistence type="predicted"/>
<organism evidence="1 2">
    <name type="scientific">Agaricus bisporus var. burnettii (strain JB137-S8 / ATCC MYA-4627 / FGSC 10392)</name>
    <name type="common">White button mushroom</name>
    <dbReference type="NCBI Taxonomy" id="597362"/>
    <lineage>
        <taxon>Eukaryota</taxon>
        <taxon>Fungi</taxon>
        <taxon>Dikarya</taxon>
        <taxon>Basidiomycota</taxon>
        <taxon>Agaricomycotina</taxon>
        <taxon>Agaricomycetes</taxon>
        <taxon>Agaricomycetidae</taxon>
        <taxon>Agaricales</taxon>
        <taxon>Agaricineae</taxon>
        <taxon>Agaricaceae</taxon>
        <taxon>Agaricus</taxon>
    </lineage>
</organism>